<proteinExistence type="predicted"/>
<feature type="compositionally biased region" description="Basic residues" evidence="1">
    <location>
        <begin position="10"/>
        <end position="20"/>
    </location>
</feature>
<dbReference type="EMBL" id="LRIE01000083">
    <property type="protein sequence ID" value="KZM33868.1"/>
    <property type="molecule type" value="Genomic_DNA"/>
</dbReference>
<dbReference type="PATRIC" id="fig|43678.3.peg.3513"/>
<dbReference type="Proteomes" id="UP000076447">
    <property type="component" value="Unassembled WGS sequence"/>
</dbReference>
<protein>
    <submittedName>
        <fullName evidence="2">Uncharacterized protein</fullName>
    </submittedName>
</protein>
<evidence type="ECO:0000313" key="2">
    <source>
        <dbReference type="EMBL" id="KZM33868.1"/>
    </source>
</evidence>
<comment type="caution">
    <text evidence="2">The sequence shown here is derived from an EMBL/GenBank/DDBJ whole genome shotgun (WGS) entry which is preliminary data.</text>
</comment>
<feature type="region of interest" description="Disordered" evidence="1">
    <location>
        <begin position="1"/>
        <end position="21"/>
    </location>
</feature>
<reference evidence="2 3" key="1">
    <citation type="submission" date="2016-01" db="EMBL/GenBank/DDBJ databases">
        <title>Genome sequence of Oerskovia enterophila VJag, an agar and cellulose degrading bacterium.</title>
        <authorList>
            <person name="Poehlein A."/>
            <person name="Jag V."/>
            <person name="Bengelsdorf F."/>
            <person name="Duerre P."/>
            <person name="Daniel R."/>
        </authorList>
    </citation>
    <scope>NUCLEOTIDE SEQUENCE [LARGE SCALE GENOMIC DNA]</scope>
    <source>
        <strain evidence="2 3">VJag</strain>
    </source>
</reference>
<gene>
    <name evidence="2" type="ORF">OJAG_33520</name>
</gene>
<dbReference type="AlphaFoldDB" id="A0A161YDR1"/>
<evidence type="ECO:0000313" key="3">
    <source>
        <dbReference type="Proteomes" id="UP000076447"/>
    </source>
</evidence>
<sequence>MPRMDPLARRASKRWNRTARTRVDTHGYPARHFALGLPDGEGRDDVAALFEHVAAEVRAMGLKAEDIISITYEEIIDEDGHWPNFVVTFSPRKHLGPRGR</sequence>
<accession>A0A161YDR1</accession>
<dbReference type="STRING" id="43678.OJAG_33520"/>
<organism evidence="2 3">
    <name type="scientific">Oerskovia enterophila</name>
    <dbReference type="NCBI Taxonomy" id="43678"/>
    <lineage>
        <taxon>Bacteria</taxon>
        <taxon>Bacillati</taxon>
        <taxon>Actinomycetota</taxon>
        <taxon>Actinomycetes</taxon>
        <taxon>Micrococcales</taxon>
        <taxon>Cellulomonadaceae</taxon>
        <taxon>Oerskovia</taxon>
    </lineage>
</organism>
<name>A0A161YDR1_9CELL</name>
<evidence type="ECO:0000256" key="1">
    <source>
        <dbReference type="SAM" id="MobiDB-lite"/>
    </source>
</evidence>